<dbReference type="InterPro" id="IPR036885">
    <property type="entry name" value="SWIB_MDM2_dom_sf"/>
</dbReference>
<feature type="region of interest" description="Disordered" evidence="9">
    <location>
        <begin position="226"/>
        <end position="246"/>
    </location>
</feature>
<evidence type="ECO:0000256" key="9">
    <source>
        <dbReference type="SAM" id="MobiDB-lite"/>
    </source>
</evidence>
<dbReference type="STRING" id="10228.B3RT05"/>
<dbReference type="PIRSF" id="PIRSF006748">
    <property type="entry name" value="p53_MDM_2/4"/>
    <property type="match status" value="1"/>
</dbReference>
<feature type="compositionally biased region" description="Basic residues" evidence="9">
    <location>
        <begin position="367"/>
        <end position="377"/>
    </location>
</feature>
<keyword evidence="4 8" id="KW-0863">Zinc-finger</keyword>
<comment type="subcellular location">
    <subcellularLocation>
        <location evidence="1">Nucleus</location>
    </subcellularLocation>
</comment>
<evidence type="ECO:0000256" key="6">
    <source>
        <dbReference type="ARBA" id="ARBA00023242"/>
    </source>
</evidence>
<keyword evidence="3 7" id="KW-0479">Metal-binding</keyword>
<dbReference type="InParanoid" id="B3RT05"/>
<dbReference type="HOGENOM" id="CLU_043544_2_0_1"/>
<dbReference type="SUPFAM" id="SSF57850">
    <property type="entry name" value="RING/U-box"/>
    <property type="match status" value="1"/>
</dbReference>
<dbReference type="OrthoDB" id="24526at2759"/>
<dbReference type="InterPro" id="IPR013083">
    <property type="entry name" value="Znf_RING/FYVE/PHD"/>
</dbReference>
<evidence type="ECO:0000259" key="11">
    <source>
        <dbReference type="PROSITE" id="PS51925"/>
    </source>
</evidence>
<accession>B3RT05</accession>
<dbReference type="PROSITE" id="PS50089">
    <property type="entry name" value="ZF_RING_2"/>
    <property type="match status" value="1"/>
</dbReference>
<dbReference type="OMA" id="MCSTNMS"/>
<dbReference type="Gene3D" id="1.10.245.10">
    <property type="entry name" value="SWIB/MDM2 domain"/>
    <property type="match status" value="1"/>
</dbReference>
<dbReference type="KEGG" id="tad:TRIADDRAFT_54791"/>
<dbReference type="RefSeq" id="XP_002111136.1">
    <property type="nucleotide sequence ID" value="XM_002111100.1"/>
</dbReference>
<dbReference type="PROSITE" id="PS01358">
    <property type="entry name" value="ZF_RANBP2_1"/>
    <property type="match status" value="1"/>
</dbReference>
<dbReference type="InterPro" id="IPR003121">
    <property type="entry name" value="SWIB_MDM2_domain"/>
</dbReference>
<evidence type="ECO:0000256" key="7">
    <source>
        <dbReference type="PIRNR" id="PIRNR006748"/>
    </source>
</evidence>
<keyword evidence="5 7" id="KW-0862">Zinc</keyword>
<name>B3RT05_TRIAD</name>
<dbReference type="CTD" id="6751822"/>
<evidence type="ECO:0000256" key="4">
    <source>
        <dbReference type="ARBA" id="ARBA00022771"/>
    </source>
</evidence>
<dbReference type="EMBL" id="DS985243">
    <property type="protein sequence ID" value="EDV27140.1"/>
    <property type="molecule type" value="Genomic_DNA"/>
</dbReference>
<dbReference type="FunCoup" id="B3RT05">
    <property type="interactions" value="1096"/>
</dbReference>
<feature type="compositionally biased region" description="Low complexity" evidence="9">
    <location>
        <begin position="342"/>
        <end position="353"/>
    </location>
</feature>
<dbReference type="PANTHER" id="PTHR46858">
    <property type="entry name" value="OS05G0521000 PROTEIN"/>
    <property type="match status" value="1"/>
</dbReference>
<dbReference type="GeneID" id="6751822"/>
<gene>
    <name evidence="12" type="ORF">TRIADDRAFT_54791</name>
</gene>
<dbReference type="SUPFAM" id="SSF90209">
    <property type="entry name" value="Ran binding protein zinc finger-like"/>
    <property type="match status" value="1"/>
</dbReference>
<dbReference type="PROSITE" id="PS51925">
    <property type="entry name" value="SWIB_MDM2"/>
    <property type="match status" value="1"/>
</dbReference>
<dbReference type="InterPro" id="IPR016495">
    <property type="entry name" value="p53_neg-reg_MDM_2/4"/>
</dbReference>
<evidence type="ECO:0000256" key="3">
    <source>
        <dbReference type="ARBA" id="ARBA00022723"/>
    </source>
</evidence>
<evidence type="ECO:0000256" key="5">
    <source>
        <dbReference type="ARBA" id="ARBA00022833"/>
    </source>
</evidence>
<sequence length="458" mass="51953">MASCDSATIPCNDNFHKKMDDNGSRELNEEIKKNRIVISDRDPFSYNGDRLVVKPNAELMQFLPPENVNGKELTALQVMEYLIDYISSRKLCNPLRADYVDCKGDPLEKLLSCDQFPVANLWDRLKMHLEVVPVANEQSVINVDWRSRQNSQAHYDNSLTKEEIPDSTEVAKGSKPTLFSVLEKLKAQVQQQLDSVVGYETSTASEPEENDWSLEDTNYPTFELEPVTDSETDAPNSGYSNSSSSDVVEVISSIKDERNSADNIGDDDPEIGEKDHWKCLYCQQLNNPIARNCAFCWKLRENWLPSDDDIAVDDTNDGTLSLIPQDDDLELSTSANSSIDFSLRQESDSSGSESHIDSPVRSNNRNNRLKKEQRKKKHCKISRQLKRYKSASNKRLSTVDGMCMICLSEPRSASIIHINEGIGHQVCCYNCAEKLRRRRKKCPICRRPIELIVQNFIG</sequence>
<dbReference type="eggNOG" id="ENOG502QQNV">
    <property type="taxonomic scope" value="Eukaryota"/>
</dbReference>
<organism evidence="12 13">
    <name type="scientific">Trichoplax adhaerens</name>
    <name type="common">Trichoplax reptans</name>
    <dbReference type="NCBI Taxonomy" id="10228"/>
    <lineage>
        <taxon>Eukaryota</taxon>
        <taxon>Metazoa</taxon>
        <taxon>Placozoa</taxon>
        <taxon>Uniplacotomia</taxon>
        <taxon>Trichoplacea</taxon>
        <taxon>Trichoplacidae</taxon>
        <taxon>Trichoplax</taxon>
    </lineage>
</organism>
<evidence type="ECO:0000313" key="13">
    <source>
        <dbReference type="Proteomes" id="UP000009022"/>
    </source>
</evidence>
<reference evidence="12 13" key="1">
    <citation type="journal article" date="2008" name="Nature">
        <title>The Trichoplax genome and the nature of placozoans.</title>
        <authorList>
            <person name="Srivastava M."/>
            <person name="Begovic E."/>
            <person name="Chapman J."/>
            <person name="Putnam N.H."/>
            <person name="Hellsten U."/>
            <person name="Kawashima T."/>
            <person name="Kuo A."/>
            <person name="Mitros T."/>
            <person name="Salamov A."/>
            <person name="Carpenter M.L."/>
            <person name="Signorovitch A.Y."/>
            <person name="Moreno M.A."/>
            <person name="Kamm K."/>
            <person name="Grimwood J."/>
            <person name="Schmutz J."/>
            <person name="Shapiro H."/>
            <person name="Grigoriev I.V."/>
            <person name="Buss L.W."/>
            <person name="Schierwater B."/>
            <person name="Dellaporta S.L."/>
            <person name="Rokhsar D.S."/>
        </authorList>
    </citation>
    <scope>NUCLEOTIDE SEQUENCE [LARGE SCALE GENOMIC DNA]</scope>
    <source>
        <strain evidence="12 13">Grell-BS-1999</strain>
    </source>
</reference>
<dbReference type="PANTHER" id="PTHR46858:SF5">
    <property type="entry name" value="E3 UBIQUITIN-PROTEIN LIGASE APD1-RELATED"/>
    <property type="match status" value="1"/>
</dbReference>
<protein>
    <submittedName>
        <fullName evidence="12">Uncharacterized protein</fullName>
    </submittedName>
</protein>
<dbReference type="Gene3D" id="2.30.30.380">
    <property type="entry name" value="Zn-finger domain of Sec23/24"/>
    <property type="match status" value="1"/>
</dbReference>
<feature type="region of interest" description="Disordered" evidence="9">
    <location>
        <begin position="342"/>
        <end position="377"/>
    </location>
</feature>
<proteinExistence type="inferred from homology"/>
<dbReference type="InterPro" id="IPR036443">
    <property type="entry name" value="Znf_RanBP2_sf"/>
</dbReference>
<dbReference type="SUPFAM" id="SSF47592">
    <property type="entry name" value="SWIB/MDM2 domain"/>
    <property type="match status" value="1"/>
</dbReference>
<dbReference type="GO" id="GO:0043066">
    <property type="term" value="P:negative regulation of apoptotic process"/>
    <property type="evidence" value="ECO:0007669"/>
    <property type="project" value="InterPro"/>
</dbReference>
<evidence type="ECO:0000256" key="1">
    <source>
        <dbReference type="ARBA" id="ARBA00004123"/>
    </source>
</evidence>
<feature type="compositionally biased region" description="Low complexity" evidence="9">
    <location>
        <begin position="237"/>
        <end position="246"/>
    </location>
</feature>
<comment type="similarity">
    <text evidence="2 7">Belongs to the MDM2/MDM4 family.</text>
</comment>
<dbReference type="CDD" id="cd16646">
    <property type="entry name" value="mRING-HC-C2H2C4_MDM2-like"/>
    <property type="match status" value="1"/>
</dbReference>
<dbReference type="Gene3D" id="3.30.40.10">
    <property type="entry name" value="Zinc/RING finger domain, C3HC4 (zinc finger)"/>
    <property type="match status" value="1"/>
</dbReference>
<dbReference type="Pfam" id="PF13920">
    <property type="entry name" value="zf-C3HC4_3"/>
    <property type="match status" value="1"/>
</dbReference>
<dbReference type="GO" id="GO:0005634">
    <property type="term" value="C:nucleus"/>
    <property type="evidence" value="ECO:0007669"/>
    <property type="project" value="UniProtKB-SubCell"/>
</dbReference>
<feature type="domain" description="DM2" evidence="11">
    <location>
        <begin position="48"/>
        <end position="131"/>
    </location>
</feature>
<dbReference type="GO" id="GO:0008270">
    <property type="term" value="F:zinc ion binding"/>
    <property type="evidence" value="ECO:0007669"/>
    <property type="project" value="UniProtKB-KW"/>
</dbReference>
<dbReference type="GO" id="GO:0051726">
    <property type="term" value="P:regulation of cell cycle"/>
    <property type="evidence" value="ECO:0007669"/>
    <property type="project" value="InterPro"/>
</dbReference>
<dbReference type="CDD" id="cd10566">
    <property type="entry name" value="MDM2_like"/>
    <property type="match status" value="1"/>
</dbReference>
<feature type="domain" description="RING-type" evidence="10">
    <location>
        <begin position="403"/>
        <end position="446"/>
    </location>
</feature>
<evidence type="ECO:0000256" key="2">
    <source>
        <dbReference type="ARBA" id="ARBA00005803"/>
    </source>
</evidence>
<evidence type="ECO:0000259" key="10">
    <source>
        <dbReference type="PROSITE" id="PS50089"/>
    </source>
</evidence>
<dbReference type="Proteomes" id="UP000009022">
    <property type="component" value="Unassembled WGS sequence"/>
</dbReference>
<keyword evidence="6" id="KW-0539">Nucleus</keyword>
<evidence type="ECO:0000313" key="12">
    <source>
        <dbReference type="EMBL" id="EDV27140.1"/>
    </source>
</evidence>
<dbReference type="PhylomeDB" id="B3RT05"/>
<dbReference type="InterPro" id="IPR001841">
    <property type="entry name" value="Znf_RING"/>
</dbReference>
<evidence type="ECO:0000256" key="8">
    <source>
        <dbReference type="PROSITE-ProRule" id="PRU00175"/>
    </source>
</evidence>
<dbReference type="AlphaFoldDB" id="B3RT05"/>
<keyword evidence="13" id="KW-1185">Reference proteome</keyword>
<dbReference type="InterPro" id="IPR001876">
    <property type="entry name" value="Znf_RanBP2"/>
</dbReference>